<gene>
    <name evidence="1" type="ORF">O1R50_09135</name>
</gene>
<comment type="caution">
    <text evidence="1">The sequence shown here is derived from an EMBL/GenBank/DDBJ whole genome shotgun (WGS) entry which is preliminary data.</text>
</comment>
<keyword evidence="2" id="KW-1185">Reference proteome</keyword>
<evidence type="ECO:0000313" key="2">
    <source>
        <dbReference type="Proteomes" id="UP001146067"/>
    </source>
</evidence>
<sequence length="366" mass="40300">MTHFPVLVCLPADTDLPDLEFQLSEVLERWNENRAVPEYRAFIDGGPESFWWVQHVRAAAERHHQGRAERIRTQNPLDALAITAHDPKTDPAQSDTARDAAWAAELGSRPNWEQVVRVYNDRFHPYDGTSELDLAGKGALFYDAETGTAFQYSTANPEGRWDWWVIGGRWSGYFIARGPAAGLIWGRSDHKEEGTAIGDGLLRCDGGPIGGLDLAVMRDRGEEAARKRYQRWAAIQAACPPAKGWAHFAGLVHVGVATIDEARTEYNGQPAIAAANESGLTGWFDPCPIEEFLAGDDEYASAARSAAVPGYALVTLEKEWLAPGEMGWFGHSTDGPGERDAYQVQVNQYLDQLDPAVLVVAIDCHV</sequence>
<organism evidence="1 2">
    <name type="scientific">Glycomyces luteolus</name>
    <dbReference type="NCBI Taxonomy" id="2670330"/>
    <lineage>
        <taxon>Bacteria</taxon>
        <taxon>Bacillati</taxon>
        <taxon>Actinomycetota</taxon>
        <taxon>Actinomycetes</taxon>
        <taxon>Glycomycetales</taxon>
        <taxon>Glycomycetaceae</taxon>
        <taxon>Glycomyces</taxon>
    </lineage>
</organism>
<dbReference type="AlphaFoldDB" id="A0A9X3T3A7"/>
<reference evidence="1" key="1">
    <citation type="submission" date="2022-12" db="EMBL/GenBank/DDBJ databases">
        <title>Gycomyces niveus sp.nov.,a novel actinomycete isolated from soil in Shouguan.</title>
        <authorList>
            <person name="Yang X."/>
        </authorList>
    </citation>
    <scope>NUCLEOTIDE SEQUENCE</scope>
    <source>
        <strain evidence="1">NEAU-A15</strain>
    </source>
</reference>
<evidence type="ECO:0000313" key="1">
    <source>
        <dbReference type="EMBL" id="MDA1359785.1"/>
    </source>
</evidence>
<accession>A0A9X3T3A7</accession>
<name>A0A9X3T3A7_9ACTN</name>
<protein>
    <submittedName>
        <fullName evidence="1">Uncharacterized protein</fullName>
    </submittedName>
</protein>
<dbReference type="RefSeq" id="WP_270109668.1">
    <property type="nucleotide sequence ID" value="NZ_JAPZVP010000006.1"/>
</dbReference>
<dbReference type="Proteomes" id="UP001146067">
    <property type="component" value="Unassembled WGS sequence"/>
</dbReference>
<dbReference type="EMBL" id="JAPZVP010000006">
    <property type="protein sequence ID" value="MDA1359785.1"/>
    <property type="molecule type" value="Genomic_DNA"/>
</dbReference>
<proteinExistence type="predicted"/>